<feature type="transmembrane region" description="Helical" evidence="1">
    <location>
        <begin position="62"/>
        <end position="83"/>
    </location>
</feature>
<evidence type="ECO:0000313" key="2">
    <source>
        <dbReference type="Proteomes" id="UP000492821"/>
    </source>
</evidence>
<dbReference type="AlphaFoldDB" id="A0A7E4V0L0"/>
<keyword evidence="1" id="KW-0472">Membrane</keyword>
<dbReference type="WBParaSite" id="Pan_g15117.t1">
    <property type="protein sequence ID" value="Pan_g15117.t1"/>
    <property type="gene ID" value="Pan_g15117"/>
</dbReference>
<name>A0A7E4V0L0_PANRE</name>
<feature type="transmembrane region" description="Helical" evidence="1">
    <location>
        <begin position="172"/>
        <end position="195"/>
    </location>
</feature>
<dbReference type="InterPro" id="IPR019428">
    <property type="entry name" value="7TM_GPCR_serpentine_rcpt_Str"/>
</dbReference>
<keyword evidence="1" id="KW-0812">Transmembrane</keyword>
<sequence>MAGFMAGVFRNIAGYSTTSITNAIVFFLLESVIIGVVLTYLNRYILTFHPEYQHYVDNQYTGWFLIGFHSIMGCLNIFFYFLASTDAENARTLASSESHHALDVYLTEPTFIYASELNGAARGLCKFGLFLLIIISFMFLGSVGFFIRNVFIYKKMKGVVSKMSQFLLNSTFIQVVLLVTFIFVPFIWATFTWSFTIHNIVNVTNGFVMLISMYGPIDMLCTLYFIVPYRRVYTFSMSSRSQLYRPMRLLFPAGAPCIIKNHPSMKRLMCDLVVLCRGY</sequence>
<reference evidence="2" key="1">
    <citation type="journal article" date="2013" name="Genetics">
        <title>The draft genome and transcriptome of Panagrellus redivivus are shaped by the harsh demands of a free-living lifestyle.</title>
        <authorList>
            <person name="Srinivasan J."/>
            <person name="Dillman A.R."/>
            <person name="Macchietto M.G."/>
            <person name="Heikkinen L."/>
            <person name="Lakso M."/>
            <person name="Fracchia K.M."/>
            <person name="Antoshechkin I."/>
            <person name="Mortazavi A."/>
            <person name="Wong G."/>
            <person name="Sternberg P.W."/>
        </authorList>
    </citation>
    <scope>NUCLEOTIDE SEQUENCE [LARGE SCALE GENOMIC DNA]</scope>
    <source>
        <strain evidence="2">MT8872</strain>
    </source>
</reference>
<protein>
    <submittedName>
        <fullName evidence="3">7TM_GPCR_Srx domain-containing protein</fullName>
    </submittedName>
</protein>
<feature type="transmembrane region" description="Helical" evidence="1">
    <location>
        <begin position="207"/>
        <end position="227"/>
    </location>
</feature>
<organism evidence="2 3">
    <name type="scientific">Panagrellus redivivus</name>
    <name type="common">Microworm</name>
    <dbReference type="NCBI Taxonomy" id="6233"/>
    <lineage>
        <taxon>Eukaryota</taxon>
        <taxon>Metazoa</taxon>
        <taxon>Ecdysozoa</taxon>
        <taxon>Nematoda</taxon>
        <taxon>Chromadorea</taxon>
        <taxon>Rhabditida</taxon>
        <taxon>Tylenchina</taxon>
        <taxon>Panagrolaimomorpha</taxon>
        <taxon>Panagrolaimoidea</taxon>
        <taxon>Panagrolaimidae</taxon>
        <taxon>Panagrellus</taxon>
    </lineage>
</organism>
<keyword evidence="1" id="KW-1133">Transmembrane helix</keyword>
<feature type="transmembrane region" description="Helical" evidence="1">
    <location>
        <begin position="127"/>
        <end position="151"/>
    </location>
</feature>
<keyword evidence="2" id="KW-1185">Reference proteome</keyword>
<proteinExistence type="predicted"/>
<dbReference type="Proteomes" id="UP000492821">
    <property type="component" value="Unassembled WGS sequence"/>
</dbReference>
<evidence type="ECO:0000313" key="3">
    <source>
        <dbReference type="WBParaSite" id="Pan_g15117.t1"/>
    </source>
</evidence>
<accession>A0A7E4V0L0</accession>
<evidence type="ECO:0000256" key="1">
    <source>
        <dbReference type="SAM" id="Phobius"/>
    </source>
</evidence>
<dbReference type="Pfam" id="PF10326">
    <property type="entry name" value="7TM_GPCR_Str"/>
    <property type="match status" value="1"/>
</dbReference>
<reference evidence="3" key="2">
    <citation type="submission" date="2020-10" db="UniProtKB">
        <authorList>
            <consortium name="WormBaseParasite"/>
        </authorList>
    </citation>
    <scope>IDENTIFICATION</scope>
</reference>
<feature type="transmembrane region" description="Helical" evidence="1">
    <location>
        <begin position="20"/>
        <end position="41"/>
    </location>
</feature>